<dbReference type="AlphaFoldDB" id="A0A5E7VSH0"/>
<gene>
    <name evidence="1" type="ORF">PS928_06183</name>
</gene>
<reference evidence="1 2" key="1">
    <citation type="submission" date="2019-09" db="EMBL/GenBank/DDBJ databases">
        <authorList>
            <person name="Chandra G."/>
            <person name="Truman W A."/>
        </authorList>
    </citation>
    <scope>NUCLEOTIDE SEQUENCE [LARGE SCALE GENOMIC DNA]</scope>
    <source>
        <strain evidence="1">PS928</strain>
    </source>
</reference>
<protein>
    <submittedName>
        <fullName evidence="1">Uncharacterized protein</fullName>
    </submittedName>
</protein>
<evidence type="ECO:0000313" key="2">
    <source>
        <dbReference type="Proteomes" id="UP000381378"/>
    </source>
</evidence>
<sequence>MNTSLRIAAFTTVAAATQWRFLGSMNSYSAFLTTSDFIPCR</sequence>
<accession>A0A5E7VSH0</accession>
<dbReference type="Proteomes" id="UP000381378">
    <property type="component" value="Unassembled WGS sequence"/>
</dbReference>
<name>A0A5E7VSH0_PSEFL</name>
<dbReference type="EMBL" id="CABVJF010000037">
    <property type="protein sequence ID" value="VVQ25781.1"/>
    <property type="molecule type" value="Genomic_DNA"/>
</dbReference>
<proteinExistence type="predicted"/>
<evidence type="ECO:0000313" key="1">
    <source>
        <dbReference type="EMBL" id="VVQ25781.1"/>
    </source>
</evidence>
<organism evidence="1 2">
    <name type="scientific">Pseudomonas fluorescens</name>
    <dbReference type="NCBI Taxonomy" id="294"/>
    <lineage>
        <taxon>Bacteria</taxon>
        <taxon>Pseudomonadati</taxon>
        <taxon>Pseudomonadota</taxon>
        <taxon>Gammaproteobacteria</taxon>
        <taxon>Pseudomonadales</taxon>
        <taxon>Pseudomonadaceae</taxon>
        <taxon>Pseudomonas</taxon>
    </lineage>
</organism>